<dbReference type="PANTHER" id="PTHR33059">
    <property type="entry name" value="FCS-LIKE ZINC FINGER 5"/>
    <property type="match status" value="1"/>
</dbReference>
<reference evidence="10" key="2">
    <citation type="submission" date="2025-08" db="UniProtKB">
        <authorList>
            <consortium name="RefSeq"/>
        </authorList>
    </citation>
    <scope>IDENTIFICATION</scope>
    <source>
        <tissue evidence="10">Leaf</tissue>
    </source>
</reference>
<feature type="zinc finger region" description="FLZ-type" evidence="6">
    <location>
        <begin position="63"/>
        <end position="107"/>
    </location>
</feature>
<organism evidence="9 10">
    <name type="scientific">Nicotiana tabacum</name>
    <name type="common">Common tobacco</name>
    <dbReference type="NCBI Taxonomy" id="4097"/>
    <lineage>
        <taxon>Eukaryota</taxon>
        <taxon>Viridiplantae</taxon>
        <taxon>Streptophyta</taxon>
        <taxon>Embryophyta</taxon>
        <taxon>Tracheophyta</taxon>
        <taxon>Spermatophyta</taxon>
        <taxon>Magnoliopsida</taxon>
        <taxon>eudicotyledons</taxon>
        <taxon>Gunneridae</taxon>
        <taxon>Pentapetalae</taxon>
        <taxon>asterids</taxon>
        <taxon>lamiids</taxon>
        <taxon>Solanales</taxon>
        <taxon>Solanaceae</taxon>
        <taxon>Nicotianoideae</taxon>
        <taxon>Nicotianeae</taxon>
        <taxon>Nicotiana</taxon>
    </lineage>
</organism>
<gene>
    <name evidence="10" type="primary">LOC107810318</name>
</gene>
<protein>
    <submittedName>
        <fullName evidence="10">Uncharacterized protein LOC107810318</fullName>
    </submittedName>
</protein>
<dbReference type="GO" id="GO:0008270">
    <property type="term" value="F:zinc ion binding"/>
    <property type="evidence" value="ECO:0007669"/>
    <property type="project" value="UniProtKB-KW"/>
</dbReference>
<dbReference type="PaxDb" id="4097-A0A1S4BNU6"/>
<dbReference type="RefSeq" id="XP_016490566.1">
    <property type="nucleotide sequence ID" value="XM_016635080.1"/>
</dbReference>
<dbReference type="PROSITE" id="PS51795">
    <property type="entry name" value="ZF_FLZ"/>
    <property type="match status" value="1"/>
</dbReference>
<feature type="compositionally biased region" description="Low complexity" evidence="7">
    <location>
        <begin position="117"/>
        <end position="139"/>
    </location>
</feature>
<comment type="subcellular location">
    <subcellularLocation>
        <location evidence="1">Cytoplasm</location>
    </subcellularLocation>
</comment>
<keyword evidence="5" id="KW-0862">Zinc</keyword>
<evidence type="ECO:0000313" key="9">
    <source>
        <dbReference type="Proteomes" id="UP000790787"/>
    </source>
</evidence>
<dbReference type="GeneID" id="107810318"/>
<comment type="similarity">
    <text evidence="2">Belongs to the FLZ family.</text>
</comment>
<dbReference type="KEGG" id="nta:107810318"/>
<feature type="region of interest" description="Disordered" evidence="7">
    <location>
        <begin position="105"/>
        <end position="155"/>
    </location>
</feature>
<dbReference type="InterPro" id="IPR007650">
    <property type="entry name" value="Zf-FLZ_dom"/>
</dbReference>
<evidence type="ECO:0000256" key="2">
    <source>
        <dbReference type="ARBA" id="ARBA00009374"/>
    </source>
</evidence>
<accession>A0A1S4BNU6</accession>
<name>A0A1S4BNU6_TOBAC</name>
<feature type="compositionally biased region" description="Basic and acidic residues" evidence="7">
    <location>
        <begin position="105"/>
        <end position="116"/>
    </location>
</feature>
<keyword evidence="3" id="KW-0963">Cytoplasm</keyword>
<dbReference type="AlphaFoldDB" id="A0A1S4BNU6"/>
<evidence type="ECO:0000256" key="5">
    <source>
        <dbReference type="ARBA" id="ARBA00022771"/>
    </source>
</evidence>
<feature type="domain" description="FLZ-type" evidence="8">
    <location>
        <begin position="63"/>
        <end position="107"/>
    </location>
</feature>
<sequence length="155" mass="17037">MVGLSVVLEGYRDISCTAATAAGTTITASTWQIVNKASMVMKPTSPTTPSSPFFRRKSTAACGFLDYCFLCKQKLLHGKDIYMYKGEWAFCSVECRCKQIFKDEEESFSTKKRDNMKSQASKSCTSSSSSSSSSTTSSSRSRKTAARNRPNGFAY</sequence>
<keyword evidence="4" id="KW-0479">Metal-binding</keyword>
<evidence type="ECO:0000259" key="8">
    <source>
        <dbReference type="PROSITE" id="PS51795"/>
    </source>
</evidence>
<evidence type="ECO:0000313" key="10">
    <source>
        <dbReference type="RefSeq" id="XP_016490566.1"/>
    </source>
</evidence>
<dbReference type="PANTHER" id="PTHR33059:SF84">
    <property type="entry name" value="FCS-LIKE ZINC FINGER 15"/>
    <property type="match status" value="1"/>
</dbReference>
<dbReference type="STRING" id="4097.A0A1S4BNU6"/>
<dbReference type="OrthoDB" id="1926521at2759"/>
<evidence type="ECO:0000256" key="6">
    <source>
        <dbReference type="PROSITE-ProRule" id="PRU01131"/>
    </source>
</evidence>
<dbReference type="OMA" id="VECRYRQ"/>
<keyword evidence="9" id="KW-1185">Reference proteome</keyword>
<evidence type="ECO:0000256" key="1">
    <source>
        <dbReference type="ARBA" id="ARBA00004496"/>
    </source>
</evidence>
<dbReference type="Proteomes" id="UP000790787">
    <property type="component" value="Chromosome 14"/>
</dbReference>
<reference evidence="9" key="1">
    <citation type="journal article" date="2014" name="Nat. Commun.">
        <title>The tobacco genome sequence and its comparison with those of tomato and potato.</title>
        <authorList>
            <person name="Sierro N."/>
            <person name="Battey J.N."/>
            <person name="Ouadi S."/>
            <person name="Bakaher N."/>
            <person name="Bovet L."/>
            <person name="Willig A."/>
            <person name="Goepfert S."/>
            <person name="Peitsch M.C."/>
            <person name="Ivanov N.V."/>
        </authorList>
    </citation>
    <scope>NUCLEOTIDE SEQUENCE [LARGE SCALE GENOMIC DNA]</scope>
</reference>
<proteinExistence type="inferred from homology"/>
<keyword evidence="5" id="KW-0863">Zinc-finger</keyword>
<dbReference type="RefSeq" id="XP_016490566.1">
    <property type="nucleotide sequence ID" value="XM_016635080.2"/>
</dbReference>
<evidence type="ECO:0000256" key="3">
    <source>
        <dbReference type="ARBA" id="ARBA00022490"/>
    </source>
</evidence>
<evidence type="ECO:0000256" key="4">
    <source>
        <dbReference type="ARBA" id="ARBA00022723"/>
    </source>
</evidence>
<evidence type="ECO:0000256" key="7">
    <source>
        <dbReference type="SAM" id="MobiDB-lite"/>
    </source>
</evidence>
<dbReference type="Pfam" id="PF04570">
    <property type="entry name" value="zf-FLZ"/>
    <property type="match status" value="1"/>
</dbReference>
<dbReference type="GO" id="GO:0005737">
    <property type="term" value="C:cytoplasm"/>
    <property type="evidence" value="ECO:0007669"/>
    <property type="project" value="UniProtKB-SubCell"/>
</dbReference>